<accession>A0A0M3HXE3</accession>
<proteinExistence type="predicted"/>
<evidence type="ECO:0000256" key="1">
    <source>
        <dbReference type="SAM" id="MobiDB-lite"/>
    </source>
</evidence>
<feature type="region of interest" description="Disordered" evidence="1">
    <location>
        <begin position="148"/>
        <end position="184"/>
    </location>
</feature>
<evidence type="ECO:0000313" key="3">
    <source>
        <dbReference type="WBParaSite" id="ALUE_0000797601-mRNA-1"/>
    </source>
</evidence>
<reference evidence="3" key="1">
    <citation type="submission" date="2017-02" db="UniProtKB">
        <authorList>
            <consortium name="WormBaseParasite"/>
        </authorList>
    </citation>
    <scope>IDENTIFICATION</scope>
</reference>
<dbReference type="InterPro" id="IPR005312">
    <property type="entry name" value="DUF1759"/>
</dbReference>
<dbReference type="PANTHER" id="PTHR22954">
    <property type="entry name" value="RETROVIRAL PROTEASE-RELATED"/>
    <property type="match status" value="1"/>
</dbReference>
<protein>
    <submittedName>
        <fullName evidence="3">Retrotransposon gag domain-containing protein</fullName>
    </submittedName>
</protein>
<keyword evidence="2" id="KW-1185">Reference proteome</keyword>
<feature type="compositionally biased region" description="Low complexity" evidence="1">
    <location>
        <begin position="374"/>
        <end position="383"/>
    </location>
</feature>
<feature type="compositionally biased region" description="Polar residues" evidence="1">
    <location>
        <begin position="415"/>
        <end position="428"/>
    </location>
</feature>
<dbReference type="PANTHER" id="PTHR22954:SF3">
    <property type="entry name" value="PROTEIN CBG08539"/>
    <property type="match status" value="1"/>
</dbReference>
<dbReference type="WBParaSite" id="ALUE_0000797601-mRNA-1">
    <property type="protein sequence ID" value="ALUE_0000797601-mRNA-1"/>
    <property type="gene ID" value="ALUE_0000797601"/>
</dbReference>
<sequence length="460" mass="51925">MAPLAPLKSGHISLAIQPTLRDCEPLLQAAEIHFAFSLDASQFTPTQIESIQHCRRSALTTSRLLGAQLDQLTHFYDDWVAVIRKFTPRDDPDQVLAEQQAFQQMNEAPDGLRSMLNQLRITIQKLGFLDQDLGEMLGRLGITPCTTPTLGLNPSDSSQTQQSTAHPNIANSPSPSNGDAPSNVHLPKLQLPMFGGKPCEWFEFWELFEATVYRSPLSDVEKLAYLTSRLRGKAKDVAAGYTRRGDNYQPLVTALRTQFGNKDALSRQLQLDLRTIRPPSHNGPDLLQFYNDASRIIHHMQIADIDPEQHQVLFTLEECLPEPTRILMYPEKQKCSRYSTADFRRILLNVAQMLMSVQPLQPTTPPSDQSSFGSNRNSESNNASRDKFKLKPNYPQYEYSTNRKDASVRYRQQRRTNSSLVFTGLSQGKDSHKNDSNQHSISTGRKRQQTCSKPLFIAVP</sequence>
<organism evidence="2 3">
    <name type="scientific">Ascaris lumbricoides</name>
    <name type="common">Giant roundworm</name>
    <dbReference type="NCBI Taxonomy" id="6252"/>
    <lineage>
        <taxon>Eukaryota</taxon>
        <taxon>Metazoa</taxon>
        <taxon>Ecdysozoa</taxon>
        <taxon>Nematoda</taxon>
        <taxon>Chromadorea</taxon>
        <taxon>Rhabditida</taxon>
        <taxon>Spirurina</taxon>
        <taxon>Ascaridomorpha</taxon>
        <taxon>Ascaridoidea</taxon>
        <taxon>Ascarididae</taxon>
        <taxon>Ascaris</taxon>
    </lineage>
</organism>
<evidence type="ECO:0000313" key="2">
    <source>
        <dbReference type="Proteomes" id="UP000036681"/>
    </source>
</evidence>
<dbReference type="AlphaFoldDB" id="A0A0M3HXE3"/>
<feature type="compositionally biased region" description="Polar residues" evidence="1">
    <location>
        <begin position="148"/>
        <end position="180"/>
    </location>
</feature>
<feature type="compositionally biased region" description="Polar residues" evidence="1">
    <location>
        <begin position="359"/>
        <end position="373"/>
    </location>
</feature>
<name>A0A0M3HXE3_ASCLU</name>
<dbReference type="Pfam" id="PF03564">
    <property type="entry name" value="DUF1759"/>
    <property type="match status" value="1"/>
</dbReference>
<dbReference type="Proteomes" id="UP000036681">
    <property type="component" value="Unplaced"/>
</dbReference>
<feature type="region of interest" description="Disordered" evidence="1">
    <location>
        <begin position="359"/>
        <end position="460"/>
    </location>
</feature>